<proteinExistence type="predicted"/>
<protein>
    <submittedName>
        <fullName evidence="4">RNA-binding S4 domain-containing protein</fullName>
    </submittedName>
</protein>
<evidence type="ECO:0000313" key="5">
    <source>
        <dbReference type="Proteomes" id="UP001055460"/>
    </source>
</evidence>
<dbReference type="AlphaFoldDB" id="A0A9Q9D9H2"/>
<accession>A0A9Q9D9H2</accession>
<organism evidence="4 5">
    <name type="scientific">Ensifer adhaerens</name>
    <name type="common">Sinorhizobium morelense</name>
    <dbReference type="NCBI Taxonomy" id="106592"/>
    <lineage>
        <taxon>Bacteria</taxon>
        <taxon>Pseudomonadati</taxon>
        <taxon>Pseudomonadota</taxon>
        <taxon>Alphaproteobacteria</taxon>
        <taxon>Hyphomicrobiales</taxon>
        <taxon>Rhizobiaceae</taxon>
        <taxon>Sinorhizobium/Ensifer group</taxon>
        <taxon>Ensifer</taxon>
    </lineage>
</organism>
<dbReference type="SMART" id="SM00363">
    <property type="entry name" value="S4"/>
    <property type="match status" value="1"/>
</dbReference>
<dbReference type="OrthoDB" id="9797176at2"/>
<dbReference type="InterPro" id="IPR002942">
    <property type="entry name" value="S4_RNA-bd"/>
</dbReference>
<dbReference type="CDD" id="cd00165">
    <property type="entry name" value="S4"/>
    <property type="match status" value="1"/>
</dbReference>
<dbReference type="Gene3D" id="3.10.290.10">
    <property type="entry name" value="RNA-binding S4 domain"/>
    <property type="match status" value="1"/>
</dbReference>
<reference evidence="4" key="1">
    <citation type="submission" date="2022-06" db="EMBL/GenBank/DDBJ databases">
        <title>Physiological and biochemical characterization and genomic elucidation of a strain of the genus Ensifer adhaerens M8 that combines arsenic oxidation and chromium reduction.</title>
        <authorList>
            <person name="Li X."/>
            <person name="Yu c."/>
        </authorList>
    </citation>
    <scope>NUCLEOTIDE SEQUENCE</scope>
    <source>
        <strain evidence="4">M8</strain>
    </source>
</reference>
<dbReference type="Pfam" id="PF01479">
    <property type="entry name" value="S4"/>
    <property type="match status" value="1"/>
</dbReference>
<dbReference type="GO" id="GO:0003723">
    <property type="term" value="F:RNA binding"/>
    <property type="evidence" value="ECO:0007669"/>
    <property type="project" value="UniProtKB-KW"/>
</dbReference>
<dbReference type="PROSITE" id="PS50889">
    <property type="entry name" value="S4"/>
    <property type="match status" value="1"/>
</dbReference>
<name>A0A9Q9D9H2_ENSAD</name>
<dbReference type="Proteomes" id="UP001055460">
    <property type="component" value="Chromosome"/>
</dbReference>
<evidence type="ECO:0000256" key="2">
    <source>
        <dbReference type="SAM" id="MobiDB-lite"/>
    </source>
</evidence>
<feature type="compositionally biased region" description="Basic and acidic residues" evidence="2">
    <location>
        <begin position="97"/>
        <end position="114"/>
    </location>
</feature>
<keyword evidence="1" id="KW-0694">RNA-binding</keyword>
<dbReference type="RefSeq" id="WP_060521474.1">
    <property type="nucleotide sequence ID" value="NZ_CAXURO020000001.1"/>
</dbReference>
<evidence type="ECO:0000256" key="1">
    <source>
        <dbReference type="PROSITE-ProRule" id="PRU00182"/>
    </source>
</evidence>
<dbReference type="EMBL" id="CP098807">
    <property type="protein sequence ID" value="USJ22972.1"/>
    <property type="molecule type" value="Genomic_DNA"/>
</dbReference>
<feature type="region of interest" description="Disordered" evidence="2">
    <location>
        <begin position="89"/>
        <end position="137"/>
    </location>
</feature>
<feature type="compositionally biased region" description="Basic and acidic residues" evidence="2">
    <location>
        <begin position="121"/>
        <end position="137"/>
    </location>
</feature>
<gene>
    <name evidence="4" type="ORF">NE863_17045</name>
</gene>
<feature type="domain" description="RNA-binding S4" evidence="3">
    <location>
        <begin position="13"/>
        <end position="75"/>
    </location>
</feature>
<dbReference type="InterPro" id="IPR036986">
    <property type="entry name" value="S4_RNA-bd_sf"/>
</dbReference>
<evidence type="ECO:0000313" key="4">
    <source>
        <dbReference type="EMBL" id="USJ22972.1"/>
    </source>
</evidence>
<evidence type="ECO:0000259" key="3">
    <source>
        <dbReference type="SMART" id="SM00363"/>
    </source>
</evidence>
<sequence>MEKQPASNPASRQRLDKWLFFTRLIKSRSLAQKAIEDGRVAVNDERVTQSSFQLKTGDMLELALDRRSLIVRVLGPGERRGPYEEARLLYDDLTPEQPKEKLSAYELATRERGAGRPTKKERRETDRLKPDFDPRED</sequence>
<dbReference type="SUPFAM" id="SSF55174">
    <property type="entry name" value="Alpha-L RNA-binding motif"/>
    <property type="match status" value="1"/>
</dbReference>